<keyword evidence="12" id="KW-1185">Reference proteome</keyword>
<evidence type="ECO:0000259" key="10">
    <source>
        <dbReference type="PROSITE" id="PS51465"/>
    </source>
</evidence>
<evidence type="ECO:0000256" key="3">
    <source>
        <dbReference type="ARBA" id="ARBA00022475"/>
    </source>
</evidence>
<dbReference type="PANTHER" id="PTHR11388">
    <property type="entry name" value="ORGANIC ANION TRANSPORTER"/>
    <property type="match status" value="1"/>
</dbReference>
<reference evidence="11" key="1">
    <citation type="submission" date="2023-01" db="EMBL/GenBank/DDBJ databases">
        <title>Genome assembly of the deep-sea coral Lophelia pertusa.</title>
        <authorList>
            <person name="Herrera S."/>
            <person name="Cordes E."/>
        </authorList>
    </citation>
    <scope>NUCLEOTIDE SEQUENCE</scope>
    <source>
        <strain evidence="11">USNM1676648</strain>
        <tissue evidence="11">Polyp</tissue>
    </source>
</reference>
<evidence type="ECO:0000256" key="4">
    <source>
        <dbReference type="ARBA" id="ARBA00022692"/>
    </source>
</evidence>
<feature type="transmembrane region" description="Helical" evidence="8">
    <location>
        <begin position="359"/>
        <end position="379"/>
    </location>
</feature>
<evidence type="ECO:0000313" key="12">
    <source>
        <dbReference type="Proteomes" id="UP001163046"/>
    </source>
</evidence>
<feature type="domain" description="Kazal-like" evidence="10">
    <location>
        <begin position="432"/>
        <end position="486"/>
    </location>
</feature>
<proteinExistence type="inferred from homology"/>
<dbReference type="InterPro" id="IPR004156">
    <property type="entry name" value="OATP"/>
</dbReference>
<keyword evidence="4 8" id="KW-0812">Transmembrane</keyword>
<dbReference type="PANTHER" id="PTHR11388:SF100">
    <property type="entry name" value="SOLUTE CARRIER ORGANIC ANION TRANSPORTER FAMILY MEMBER 4A1"/>
    <property type="match status" value="1"/>
</dbReference>
<sequence length="655" mass="71803">MDATSPPEERTLSYGWLRFRPAWLQFLNTPKWFLFFLSQYFFTESLVINGLYPGVASTIQRRFAFTSYMIGMTLATFDIASMILTPFVSYMGGSRKKPVFCGWGLFTVAIGFFILTLPHFISSPYQAGVFTDSNTTAGGDRVLCAGNLTNFGGKTYCDEDIGGNNLYYALFILGMVVVGIGTPAQYVLGVPYVDENVKAKVSPMYLGIFIAFGILGAAVGFVLSPLFLSLFVEVGVQTSLTPQDTRWVGNWWLGFAIFGGLCVFWSLWLFAFPKEFPLTKKRREEAKTEGDATEDSANDNVGYTRLKDLPKATKMAFSHLPFLFITIGGCTQEFVIAAVTPFGPKLLEAQFYVPAGRAALLYGLVAVPAALFGNMLGAYINKRLNLNLAGAAKMCFIVACMGLVCTCLLYIKCDTIEIAGVNTPYLDSSVSVQLDSKCNQACNCTGVRFEPVCGGPLTYFSPCHAGCGRIENLNKTSFYESCACVESKADPIGKVEKGLCQANCEIKLLLFLIVLSAITVMTFLNYTPALIVSLRSIPTGQQSYALGLQLDLTKIFGAIPGPIILGALIDKTCILWDTRCGGNGFCLEYDHTRLAQVLLGVLVTCKIITAASFFLSWFFSRRETENRNNATQDQNNTTQNQNGTTNTRTIYETAL</sequence>
<dbReference type="Proteomes" id="UP001163046">
    <property type="component" value="Unassembled WGS sequence"/>
</dbReference>
<dbReference type="NCBIfam" id="TIGR00805">
    <property type="entry name" value="oat"/>
    <property type="match status" value="1"/>
</dbReference>
<dbReference type="InterPro" id="IPR036259">
    <property type="entry name" value="MFS_trans_sf"/>
</dbReference>
<feature type="region of interest" description="Disordered" evidence="9">
    <location>
        <begin position="627"/>
        <end position="655"/>
    </location>
</feature>
<feature type="transmembrane region" description="Helical" evidence="8">
    <location>
        <begin position="166"/>
        <end position="193"/>
    </location>
</feature>
<keyword evidence="8" id="KW-0406">Ion transport</keyword>
<accession>A0A9X0D5P0</accession>
<feature type="compositionally biased region" description="Low complexity" evidence="9">
    <location>
        <begin position="627"/>
        <end position="649"/>
    </location>
</feature>
<evidence type="ECO:0000256" key="1">
    <source>
        <dbReference type="ARBA" id="ARBA00004651"/>
    </source>
</evidence>
<dbReference type="Pfam" id="PF03137">
    <property type="entry name" value="OATP"/>
    <property type="match status" value="1"/>
</dbReference>
<organism evidence="11 12">
    <name type="scientific">Desmophyllum pertusum</name>
    <dbReference type="NCBI Taxonomy" id="174260"/>
    <lineage>
        <taxon>Eukaryota</taxon>
        <taxon>Metazoa</taxon>
        <taxon>Cnidaria</taxon>
        <taxon>Anthozoa</taxon>
        <taxon>Hexacorallia</taxon>
        <taxon>Scleractinia</taxon>
        <taxon>Caryophylliina</taxon>
        <taxon>Caryophylliidae</taxon>
        <taxon>Desmophyllum</taxon>
    </lineage>
</organism>
<comment type="caution">
    <text evidence="8">Lacks conserved residue(s) required for the propagation of feature annotation.</text>
</comment>
<dbReference type="GO" id="GO:0005886">
    <property type="term" value="C:plasma membrane"/>
    <property type="evidence" value="ECO:0007669"/>
    <property type="project" value="UniProtKB-SubCell"/>
</dbReference>
<comment type="similarity">
    <text evidence="2 8">Belongs to the organo anion transporter (TC 2.A.60) family.</text>
</comment>
<dbReference type="AlphaFoldDB" id="A0A9X0D5P0"/>
<evidence type="ECO:0000256" key="6">
    <source>
        <dbReference type="ARBA" id="ARBA00023136"/>
    </source>
</evidence>
<comment type="caution">
    <text evidence="11">The sequence shown here is derived from an EMBL/GenBank/DDBJ whole genome shotgun (WGS) entry which is preliminary data.</text>
</comment>
<dbReference type="OrthoDB" id="5959811at2759"/>
<dbReference type="GO" id="GO:0006811">
    <property type="term" value="P:monoatomic ion transport"/>
    <property type="evidence" value="ECO:0007669"/>
    <property type="project" value="UniProtKB-KW"/>
</dbReference>
<feature type="transmembrane region" description="Helical" evidence="8">
    <location>
        <begin position="64"/>
        <end position="88"/>
    </location>
</feature>
<evidence type="ECO:0000256" key="7">
    <source>
        <dbReference type="ARBA" id="ARBA00023157"/>
    </source>
</evidence>
<dbReference type="EMBL" id="MU825874">
    <property type="protein sequence ID" value="KAJ7387446.1"/>
    <property type="molecule type" value="Genomic_DNA"/>
</dbReference>
<feature type="transmembrane region" description="Helical" evidence="8">
    <location>
        <begin position="100"/>
        <end position="121"/>
    </location>
</feature>
<dbReference type="GO" id="GO:0055085">
    <property type="term" value="P:transmembrane transport"/>
    <property type="evidence" value="ECO:0007669"/>
    <property type="project" value="InterPro"/>
</dbReference>
<comment type="subcellular location">
    <subcellularLocation>
        <location evidence="1 8">Cell membrane</location>
        <topology evidence="1 8">Multi-pass membrane protein</topology>
    </subcellularLocation>
</comment>
<dbReference type="PROSITE" id="PS51465">
    <property type="entry name" value="KAZAL_2"/>
    <property type="match status" value="1"/>
</dbReference>
<keyword evidence="8" id="KW-0813">Transport</keyword>
<protein>
    <recommendedName>
        <fullName evidence="8">Solute carrier organic anion transporter family member</fullName>
    </recommendedName>
</protein>
<evidence type="ECO:0000313" key="11">
    <source>
        <dbReference type="EMBL" id="KAJ7387446.1"/>
    </source>
</evidence>
<evidence type="ECO:0000256" key="5">
    <source>
        <dbReference type="ARBA" id="ARBA00022989"/>
    </source>
</evidence>
<feature type="transmembrane region" description="Helical" evidence="8">
    <location>
        <begin position="205"/>
        <end position="231"/>
    </location>
</feature>
<evidence type="ECO:0000256" key="2">
    <source>
        <dbReference type="ARBA" id="ARBA00009657"/>
    </source>
</evidence>
<keyword evidence="7" id="KW-1015">Disulfide bond</keyword>
<keyword evidence="3" id="KW-1003">Cell membrane</keyword>
<dbReference type="SUPFAM" id="SSF103473">
    <property type="entry name" value="MFS general substrate transporter"/>
    <property type="match status" value="1"/>
</dbReference>
<feature type="transmembrane region" description="Helical" evidence="8">
    <location>
        <begin position="320"/>
        <end position="339"/>
    </location>
</feature>
<dbReference type="InterPro" id="IPR002350">
    <property type="entry name" value="Kazal_dom"/>
</dbReference>
<feature type="transmembrane region" description="Helical" evidence="8">
    <location>
        <begin position="508"/>
        <end position="532"/>
    </location>
</feature>
<dbReference type="Gene3D" id="1.20.1250.20">
    <property type="entry name" value="MFS general substrate transporter like domains"/>
    <property type="match status" value="1"/>
</dbReference>
<feature type="transmembrane region" description="Helical" evidence="8">
    <location>
        <begin position="251"/>
        <end position="272"/>
    </location>
</feature>
<evidence type="ECO:0000256" key="9">
    <source>
        <dbReference type="SAM" id="MobiDB-lite"/>
    </source>
</evidence>
<gene>
    <name evidence="11" type="ORF">OS493_004444</name>
</gene>
<feature type="transmembrane region" description="Helical" evidence="8">
    <location>
        <begin position="32"/>
        <end position="52"/>
    </location>
</feature>
<name>A0A9X0D5P0_9CNID</name>
<keyword evidence="5 8" id="KW-1133">Transmembrane helix</keyword>
<keyword evidence="6 8" id="KW-0472">Membrane</keyword>
<evidence type="ECO:0000256" key="8">
    <source>
        <dbReference type="RuleBase" id="RU362056"/>
    </source>
</evidence>
<feature type="transmembrane region" description="Helical" evidence="8">
    <location>
        <begin position="597"/>
        <end position="619"/>
    </location>
</feature>